<dbReference type="Pfam" id="PF00593">
    <property type="entry name" value="TonB_dep_Rec_b-barrel"/>
    <property type="match status" value="1"/>
</dbReference>
<evidence type="ECO:0000256" key="7">
    <source>
        <dbReference type="ARBA" id="ARBA00023065"/>
    </source>
</evidence>
<feature type="domain" description="TonB-dependent receptor-like beta-barrel" evidence="15">
    <location>
        <begin position="219"/>
        <end position="600"/>
    </location>
</feature>
<evidence type="ECO:0000256" key="1">
    <source>
        <dbReference type="ARBA" id="ARBA00004571"/>
    </source>
</evidence>
<evidence type="ECO:0000256" key="6">
    <source>
        <dbReference type="ARBA" id="ARBA00022729"/>
    </source>
</evidence>
<evidence type="ECO:0000256" key="11">
    <source>
        <dbReference type="ARBA" id="ARBA00023237"/>
    </source>
</evidence>
<evidence type="ECO:0000313" key="17">
    <source>
        <dbReference type="EMBL" id="GAA0764239.1"/>
    </source>
</evidence>
<keyword evidence="18" id="KW-1185">Reference proteome</keyword>
<keyword evidence="6 14" id="KW-0732">Signal</keyword>
<dbReference type="InterPro" id="IPR039426">
    <property type="entry name" value="TonB-dep_rcpt-like"/>
</dbReference>
<evidence type="ECO:0000256" key="8">
    <source>
        <dbReference type="ARBA" id="ARBA00023077"/>
    </source>
</evidence>
<evidence type="ECO:0000259" key="15">
    <source>
        <dbReference type="Pfam" id="PF00593"/>
    </source>
</evidence>
<evidence type="ECO:0000313" key="18">
    <source>
        <dbReference type="Proteomes" id="UP001500279"/>
    </source>
</evidence>
<dbReference type="Proteomes" id="UP001500279">
    <property type="component" value="Unassembled WGS sequence"/>
</dbReference>
<evidence type="ECO:0000256" key="2">
    <source>
        <dbReference type="ARBA" id="ARBA00009810"/>
    </source>
</evidence>
<dbReference type="PANTHER" id="PTHR30069">
    <property type="entry name" value="TONB-DEPENDENT OUTER MEMBRANE RECEPTOR"/>
    <property type="match status" value="1"/>
</dbReference>
<dbReference type="Gene3D" id="2.40.170.20">
    <property type="entry name" value="TonB-dependent receptor, beta-barrel domain"/>
    <property type="match status" value="1"/>
</dbReference>
<gene>
    <name evidence="17" type="primary">btuB</name>
    <name evidence="17" type="ORF">GCM10009107_50100</name>
</gene>
<name>A0ABN1KE86_9BURK</name>
<evidence type="ECO:0000256" key="14">
    <source>
        <dbReference type="SAM" id="SignalP"/>
    </source>
</evidence>
<dbReference type="Gene3D" id="2.170.130.10">
    <property type="entry name" value="TonB-dependent receptor, plug domain"/>
    <property type="match status" value="1"/>
</dbReference>
<keyword evidence="4 12" id="KW-1134">Transmembrane beta strand</keyword>
<evidence type="ECO:0000256" key="10">
    <source>
        <dbReference type="ARBA" id="ARBA00023170"/>
    </source>
</evidence>
<reference evidence="17 18" key="1">
    <citation type="journal article" date="2019" name="Int. J. Syst. Evol. Microbiol.">
        <title>The Global Catalogue of Microorganisms (GCM) 10K type strain sequencing project: providing services to taxonomists for standard genome sequencing and annotation.</title>
        <authorList>
            <consortium name="The Broad Institute Genomics Platform"/>
            <consortium name="The Broad Institute Genome Sequencing Center for Infectious Disease"/>
            <person name="Wu L."/>
            <person name="Ma J."/>
        </authorList>
    </citation>
    <scope>NUCLEOTIDE SEQUENCE [LARGE SCALE GENOMIC DNA]</scope>
    <source>
        <strain evidence="17 18">JCM 15503</strain>
    </source>
</reference>
<keyword evidence="9 12" id="KW-0472">Membrane</keyword>
<proteinExistence type="inferred from homology"/>
<dbReference type="InterPro" id="IPR037066">
    <property type="entry name" value="Plug_dom_sf"/>
</dbReference>
<evidence type="ECO:0000256" key="3">
    <source>
        <dbReference type="ARBA" id="ARBA00022448"/>
    </source>
</evidence>
<dbReference type="Pfam" id="PF07715">
    <property type="entry name" value="Plug"/>
    <property type="match status" value="1"/>
</dbReference>
<keyword evidence="8 13" id="KW-0798">TonB box</keyword>
<dbReference type="EMBL" id="BAAAEW010000042">
    <property type="protein sequence ID" value="GAA0764239.1"/>
    <property type="molecule type" value="Genomic_DNA"/>
</dbReference>
<keyword evidence="5 12" id="KW-0812">Transmembrane</keyword>
<comment type="similarity">
    <text evidence="2 12 13">Belongs to the TonB-dependent receptor family.</text>
</comment>
<dbReference type="PROSITE" id="PS52016">
    <property type="entry name" value="TONB_DEPENDENT_REC_3"/>
    <property type="match status" value="1"/>
</dbReference>
<keyword evidence="7" id="KW-0406">Ion transport</keyword>
<dbReference type="InterPro" id="IPR000531">
    <property type="entry name" value="Beta-barrel_TonB"/>
</dbReference>
<comment type="subcellular location">
    <subcellularLocation>
        <location evidence="1 12">Cell outer membrane</location>
        <topology evidence="1 12">Multi-pass membrane protein</topology>
    </subcellularLocation>
</comment>
<comment type="caution">
    <text evidence="17">The sequence shown here is derived from an EMBL/GenBank/DDBJ whole genome shotgun (WGS) entry which is preliminary data.</text>
</comment>
<dbReference type="PANTHER" id="PTHR30069:SF53">
    <property type="entry name" value="COLICIN I RECEPTOR-RELATED"/>
    <property type="match status" value="1"/>
</dbReference>
<protein>
    <submittedName>
        <fullName evidence="17">TonB-dependent vitamin B12 receptor</fullName>
    </submittedName>
</protein>
<dbReference type="InterPro" id="IPR012910">
    <property type="entry name" value="Plug_dom"/>
</dbReference>
<accession>A0ABN1KE86</accession>
<evidence type="ECO:0000256" key="12">
    <source>
        <dbReference type="PROSITE-ProRule" id="PRU01360"/>
    </source>
</evidence>
<dbReference type="RefSeq" id="WP_170200748.1">
    <property type="nucleotide sequence ID" value="NZ_BAAAEW010000042.1"/>
</dbReference>
<keyword evidence="11 12" id="KW-0998">Cell outer membrane</keyword>
<dbReference type="InterPro" id="IPR036942">
    <property type="entry name" value="Beta-barrel_TonB_sf"/>
</dbReference>
<keyword evidence="10 17" id="KW-0675">Receptor</keyword>
<evidence type="ECO:0000256" key="5">
    <source>
        <dbReference type="ARBA" id="ARBA00022692"/>
    </source>
</evidence>
<feature type="signal peptide" evidence="14">
    <location>
        <begin position="1"/>
        <end position="35"/>
    </location>
</feature>
<dbReference type="SUPFAM" id="SSF56935">
    <property type="entry name" value="Porins"/>
    <property type="match status" value="1"/>
</dbReference>
<evidence type="ECO:0000256" key="9">
    <source>
        <dbReference type="ARBA" id="ARBA00023136"/>
    </source>
</evidence>
<organism evidence="17 18">
    <name type="scientific">Ideonella azotifigens</name>
    <dbReference type="NCBI Taxonomy" id="513160"/>
    <lineage>
        <taxon>Bacteria</taxon>
        <taxon>Pseudomonadati</taxon>
        <taxon>Pseudomonadota</taxon>
        <taxon>Betaproteobacteria</taxon>
        <taxon>Burkholderiales</taxon>
        <taxon>Sphaerotilaceae</taxon>
        <taxon>Ideonella</taxon>
    </lineage>
</organism>
<evidence type="ECO:0000259" key="16">
    <source>
        <dbReference type="Pfam" id="PF07715"/>
    </source>
</evidence>
<keyword evidence="3 12" id="KW-0813">Transport</keyword>
<sequence length="628" mass="67598">MSLRTALRLSHSSSHAALRVPAALALLLQAPLHVAAQTAPASEASDYVVTAARSQVVTRDSVRPVTVITAEDIRQAGAGSLTDLLRTMGGVEITHNGGLGQTSSIFMRGASSDHTVLIVDGVRLGSATLGTASFESIPLALIERVEVLPGPSSSLYGADAIGGVIQVFTKSALRSPGATVSLTGGSHNLQQAVAGYAGRIGEQTELSAGIDFLRTDGINATNADNTYGYNPDKDGYLNRGGHVGITQHFGPDQQVALKLLRSVSKVHYDDGPDPDADTRQDSYSTTVTQTMALQWSGKLSERWQSSVVVGRSVDLSNDYSTFPGTFKTTQQQFGWLNHVALAGGTATAGVEFLKQEVDSDTPYNVTERTIRSGMLGWRGSFGAHSVQIDLRQDRNSQFGNHGTGQLGWAYALDGASRVRASYGTAFHAPTFNELYYPGFGTPDLKPEHSKSFEFGADTRLGGADLTATLFDNRITDLIEYAPPDYLPHNVAKARIKGLVLTAGGQITRDLRAKLNFTWQDPLNEETDDQLRRRARVFGGLHLVQQLGTAQVGSDLTWVGKRYDADVESADARMGAYGLVDLFAGWAITPQWRVEGRVNNLADKRYTTAQGYNSPGREAQLTLRWTPPL</sequence>
<dbReference type="CDD" id="cd01347">
    <property type="entry name" value="ligand_gated_channel"/>
    <property type="match status" value="1"/>
</dbReference>
<feature type="domain" description="TonB-dependent receptor plug" evidence="16">
    <location>
        <begin position="59"/>
        <end position="164"/>
    </location>
</feature>
<evidence type="ECO:0000256" key="13">
    <source>
        <dbReference type="RuleBase" id="RU003357"/>
    </source>
</evidence>
<feature type="chain" id="PRO_5045473590" evidence="14">
    <location>
        <begin position="36"/>
        <end position="628"/>
    </location>
</feature>
<evidence type="ECO:0000256" key="4">
    <source>
        <dbReference type="ARBA" id="ARBA00022452"/>
    </source>
</evidence>